<dbReference type="SUPFAM" id="SSF110069">
    <property type="entry name" value="ApaG-like"/>
    <property type="match status" value="1"/>
</dbReference>
<gene>
    <name evidence="2" type="primary">apaG</name>
    <name evidence="2" type="ORF">Hsar01_00149</name>
</gene>
<dbReference type="InterPro" id="IPR007474">
    <property type="entry name" value="ApaG_domain"/>
</dbReference>
<dbReference type="RefSeq" id="WP_353565102.1">
    <property type="nucleotide sequence ID" value="NZ_BAABRI010000001.1"/>
</dbReference>
<organism evidence="2 3">
    <name type="scientific">Haloferula sargassicola</name>
    <dbReference type="NCBI Taxonomy" id="490096"/>
    <lineage>
        <taxon>Bacteria</taxon>
        <taxon>Pseudomonadati</taxon>
        <taxon>Verrucomicrobiota</taxon>
        <taxon>Verrucomicrobiia</taxon>
        <taxon>Verrucomicrobiales</taxon>
        <taxon>Verrucomicrobiaceae</taxon>
        <taxon>Haloferula</taxon>
    </lineage>
</organism>
<proteinExistence type="predicted"/>
<dbReference type="PROSITE" id="PS51087">
    <property type="entry name" value="APAG"/>
    <property type="match status" value="1"/>
</dbReference>
<protein>
    <submittedName>
        <fullName evidence="2">Protein ApaG</fullName>
    </submittedName>
</protein>
<comment type="caution">
    <text evidence="2">The sequence shown here is derived from an EMBL/GenBank/DDBJ whole genome shotgun (WGS) entry which is preliminary data.</text>
</comment>
<dbReference type="Gene3D" id="2.60.40.1470">
    <property type="entry name" value="ApaG domain"/>
    <property type="match status" value="1"/>
</dbReference>
<dbReference type="PANTHER" id="PTHR14289:SF16">
    <property type="entry name" value="POLYMERASE DELTA-INTERACTING PROTEIN 2"/>
    <property type="match status" value="1"/>
</dbReference>
<name>A0ABP9ULP2_9BACT</name>
<dbReference type="PANTHER" id="PTHR14289">
    <property type="entry name" value="F-BOX ONLY PROTEIN 3"/>
    <property type="match status" value="1"/>
</dbReference>
<dbReference type="InterPro" id="IPR036767">
    <property type="entry name" value="ApaG_sf"/>
</dbReference>
<evidence type="ECO:0000313" key="2">
    <source>
        <dbReference type="EMBL" id="GAA5480944.1"/>
    </source>
</evidence>
<evidence type="ECO:0000313" key="3">
    <source>
        <dbReference type="Proteomes" id="UP001476282"/>
    </source>
</evidence>
<reference evidence="2 3" key="1">
    <citation type="submission" date="2024-02" db="EMBL/GenBank/DDBJ databases">
        <title>Haloferula sargassicola NBRC 104335.</title>
        <authorList>
            <person name="Ichikawa N."/>
            <person name="Katano-Makiyama Y."/>
            <person name="Hidaka K."/>
        </authorList>
    </citation>
    <scope>NUCLEOTIDE SEQUENCE [LARGE SCALE GENOMIC DNA]</scope>
    <source>
        <strain evidence="2 3">NBRC 104335</strain>
    </source>
</reference>
<dbReference type="Proteomes" id="UP001476282">
    <property type="component" value="Unassembled WGS sequence"/>
</dbReference>
<keyword evidence="3" id="KW-1185">Reference proteome</keyword>
<accession>A0ABP9ULP2</accession>
<dbReference type="Pfam" id="PF04379">
    <property type="entry name" value="DUF525"/>
    <property type="match status" value="1"/>
</dbReference>
<feature type="domain" description="ApaG" evidence="1">
    <location>
        <begin position="2"/>
        <end position="124"/>
    </location>
</feature>
<evidence type="ECO:0000259" key="1">
    <source>
        <dbReference type="PROSITE" id="PS51087"/>
    </source>
</evidence>
<dbReference type="EMBL" id="BAABRI010000001">
    <property type="protein sequence ID" value="GAA5480944.1"/>
    <property type="molecule type" value="Genomic_DNA"/>
</dbReference>
<sequence length="124" mass="13740">MRELKKLRVKVDDVVYMPSLDAPAGKPHPFVYFISIQNDSSQEVTIVGRKWVVREGDETVVVEGDGVVGQMPTLAPGQHFSYNSYHVTAENGVAEGAFFGRTAGGEVVFTRIPRFTLELPSWVQ</sequence>